<gene>
    <name evidence="2" type="ORF">LSTR_LSTR011943</name>
</gene>
<feature type="region of interest" description="Disordered" evidence="1">
    <location>
        <begin position="93"/>
        <end position="112"/>
    </location>
</feature>
<proteinExistence type="predicted"/>
<dbReference type="Proteomes" id="UP000291343">
    <property type="component" value="Unassembled WGS sequence"/>
</dbReference>
<evidence type="ECO:0000256" key="1">
    <source>
        <dbReference type="SAM" id="MobiDB-lite"/>
    </source>
</evidence>
<organism evidence="2 3">
    <name type="scientific">Laodelphax striatellus</name>
    <name type="common">Small brown planthopper</name>
    <name type="synonym">Delphax striatella</name>
    <dbReference type="NCBI Taxonomy" id="195883"/>
    <lineage>
        <taxon>Eukaryota</taxon>
        <taxon>Metazoa</taxon>
        <taxon>Ecdysozoa</taxon>
        <taxon>Arthropoda</taxon>
        <taxon>Hexapoda</taxon>
        <taxon>Insecta</taxon>
        <taxon>Pterygota</taxon>
        <taxon>Neoptera</taxon>
        <taxon>Paraneoptera</taxon>
        <taxon>Hemiptera</taxon>
        <taxon>Auchenorrhyncha</taxon>
        <taxon>Fulgoroidea</taxon>
        <taxon>Delphacidae</taxon>
        <taxon>Criomorphinae</taxon>
        <taxon>Laodelphax</taxon>
    </lineage>
</organism>
<name>A0A482WY84_LAOST</name>
<dbReference type="InParanoid" id="A0A482WY84"/>
<reference evidence="2 3" key="1">
    <citation type="journal article" date="2017" name="Gigascience">
        <title>Genome sequence of the small brown planthopper, Laodelphax striatellus.</title>
        <authorList>
            <person name="Zhu J."/>
            <person name="Jiang F."/>
            <person name="Wang X."/>
            <person name="Yang P."/>
            <person name="Bao Y."/>
            <person name="Zhao W."/>
            <person name="Wang W."/>
            <person name="Lu H."/>
            <person name="Wang Q."/>
            <person name="Cui N."/>
            <person name="Li J."/>
            <person name="Chen X."/>
            <person name="Luo L."/>
            <person name="Yu J."/>
            <person name="Kang L."/>
            <person name="Cui F."/>
        </authorList>
    </citation>
    <scope>NUCLEOTIDE SEQUENCE [LARGE SCALE GENOMIC DNA]</scope>
    <source>
        <strain evidence="2">Lst14</strain>
    </source>
</reference>
<evidence type="ECO:0000313" key="3">
    <source>
        <dbReference type="Proteomes" id="UP000291343"/>
    </source>
</evidence>
<sequence>MGEKQILYSFECELLTCDLHLQISSKISDPVKLALSTCGVSRFTMLCVSETHEKAEVKARKACETSNLDTSDKEEMRKSRFLRRRDLSQELEFLEEPLRNNGTKSPPYPNFEEVNSRAHLEPITSPYQQSPSTYQPSQPFYEPSPTSSQPSPTSYQPSPTSNQPSPTSYQPSPTSFHLHTTKLSSIHILQSRNFKSATVNNVMRPHVTETDVMTSTPDARLFQ</sequence>
<protein>
    <submittedName>
        <fullName evidence="2">Uncharacterized protein</fullName>
    </submittedName>
</protein>
<comment type="caution">
    <text evidence="2">The sequence shown here is derived from an EMBL/GenBank/DDBJ whole genome shotgun (WGS) entry which is preliminary data.</text>
</comment>
<dbReference type="AlphaFoldDB" id="A0A482WY84"/>
<evidence type="ECO:0000313" key="2">
    <source>
        <dbReference type="EMBL" id="RZF38453.1"/>
    </source>
</evidence>
<feature type="region of interest" description="Disordered" evidence="1">
    <location>
        <begin position="123"/>
        <end position="177"/>
    </location>
</feature>
<keyword evidence="3" id="KW-1185">Reference proteome</keyword>
<feature type="compositionally biased region" description="Low complexity" evidence="1">
    <location>
        <begin position="124"/>
        <end position="175"/>
    </location>
</feature>
<dbReference type="SMR" id="A0A482WY84"/>
<accession>A0A482WY84</accession>
<dbReference type="EMBL" id="QKKF02022267">
    <property type="protein sequence ID" value="RZF38453.1"/>
    <property type="molecule type" value="Genomic_DNA"/>
</dbReference>